<dbReference type="Pfam" id="PF07563">
    <property type="entry name" value="DUF1541"/>
    <property type="match status" value="2"/>
</dbReference>
<evidence type="ECO:0000259" key="2">
    <source>
        <dbReference type="Pfam" id="PF07563"/>
    </source>
</evidence>
<feature type="domain" description="DUF1541" evidence="2">
    <location>
        <begin position="149"/>
        <end position="200"/>
    </location>
</feature>
<comment type="caution">
    <text evidence="3">The sequence shown here is derived from an EMBL/GenBank/DDBJ whole genome shotgun (WGS) entry which is preliminary data.</text>
</comment>
<feature type="compositionally biased region" description="Acidic residues" evidence="1">
    <location>
        <begin position="39"/>
        <end position="48"/>
    </location>
</feature>
<protein>
    <recommendedName>
        <fullName evidence="2">DUF1541 domain-containing protein</fullName>
    </recommendedName>
</protein>
<reference evidence="3 4" key="1">
    <citation type="submission" date="2016-01" db="EMBL/GenBank/DDBJ databases">
        <title>Whole genome sequencing of Bhargavaea cecembensis T14.</title>
        <authorList>
            <person name="Hong K.W."/>
        </authorList>
    </citation>
    <scope>NUCLEOTIDE SEQUENCE [LARGE SCALE GENOMIC DNA]</scope>
    <source>
        <strain evidence="3 4">T14</strain>
    </source>
</reference>
<gene>
    <name evidence="3" type="ORF">AV656_14765</name>
</gene>
<dbReference type="RefSeq" id="WP_063183583.1">
    <property type="nucleotide sequence ID" value="NZ_LQNT01000013.1"/>
</dbReference>
<dbReference type="InterPro" id="IPR011438">
    <property type="entry name" value="DUF1541"/>
</dbReference>
<feature type="region of interest" description="Disordered" evidence="1">
    <location>
        <begin position="23"/>
        <end position="89"/>
    </location>
</feature>
<evidence type="ECO:0000313" key="4">
    <source>
        <dbReference type="Proteomes" id="UP000076490"/>
    </source>
</evidence>
<feature type="domain" description="DUF1541" evidence="2">
    <location>
        <begin position="85"/>
        <end position="136"/>
    </location>
</feature>
<proteinExistence type="predicted"/>
<dbReference type="AlphaFoldDB" id="A0A161RAT9"/>
<dbReference type="EMBL" id="LQNT01000013">
    <property type="protein sequence ID" value="KZE36402.1"/>
    <property type="molecule type" value="Genomic_DNA"/>
</dbReference>
<accession>A0A161RAT9</accession>
<name>A0A161RAT9_9BACL</name>
<evidence type="ECO:0000313" key="3">
    <source>
        <dbReference type="EMBL" id="KZE36402.1"/>
    </source>
</evidence>
<evidence type="ECO:0000256" key="1">
    <source>
        <dbReference type="SAM" id="MobiDB-lite"/>
    </source>
</evidence>
<dbReference type="Gene3D" id="2.30.30.1210">
    <property type="entry name" value="Domain of unknown function DUF1541"/>
    <property type="match status" value="1"/>
</dbReference>
<organism evidence="3 4">
    <name type="scientific">Bhargavaea cecembensis</name>
    <dbReference type="NCBI Taxonomy" id="394098"/>
    <lineage>
        <taxon>Bacteria</taxon>
        <taxon>Bacillati</taxon>
        <taxon>Bacillota</taxon>
        <taxon>Bacilli</taxon>
        <taxon>Bacillales</taxon>
        <taxon>Caryophanaceae</taxon>
        <taxon>Bhargavaea</taxon>
    </lineage>
</organism>
<dbReference type="PROSITE" id="PS51257">
    <property type="entry name" value="PROKAR_LIPOPROTEIN"/>
    <property type="match status" value="1"/>
</dbReference>
<sequence length="206" mass="21967">MNLLKWKTTAAAGTLVLLLAGCQSDDTEPQEDAAQQTEESSETAEQSDQESSSENSSGHDSHAMHSSSGEVPEGLKEAENPTFPVGSTAVMHADHMPGMNGVEATISGAFETTAYSITYTPTDGGEPVEDHKWVVHEELENPGEAPLEPGTEVTLAADHMPGMNGATATVDSAEQTTVYMVDFVPSDSSEEVKNHKWVTEEELSEE</sequence>
<dbReference type="OrthoDB" id="1701949at2"/>
<dbReference type="Proteomes" id="UP000076490">
    <property type="component" value="Unassembled WGS sequence"/>
</dbReference>